<keyword evidence="8 11" id="KW-0503">Monooxygenase</keyword>
<dbReference type="SUPFAM" id="SSF48264">
    <property type="entry name" value="Cytochrome P450"/>
    <property type="match status" value="1"/>
</dbReference>
<keyword evidence="9" id="KW-0472">Membrane</keyword>
<accession>A0A6J1VN57</accession>
<dbReference type="GO" id="GO:0005737">
    <property type="term" value="C:cytoplasm"/>
    <property type="evidence" value="ECO:0007669"/>
    <property type="project" value="TreeGrafter"/>
</dbReference>
<evidence type="ECO:0000256" key="1">
    <source>
        <dbReference type="ARBA" id="ARBA00001971"/>
    </source>
</evidence>
<evidence type="ECO:0000256" key="3">
    <source>
        <dbReference type="ARBA" id="ARBA00010617"/>
    </source>
</evidence>
<sequence length="490" mass="55912">MELLPGAAILLVLFLLTLWAFRFLQRRSKLPPGPTPWLFLGNLLQKDVLPLYKTYAKLTKKYGPVFTIWLGAKPMIVICGYEAVKDALVTHNEEFGGRPPIVVFDHVTKGYGVIGKHENWKTLRRFTISTLRNFGMGKRSMAERILEEAHCLVGRISTFEGQSFDIIPVITAAVGNVMCSVIFGNRYSYEDKNFIELLEIVKAFTSFFLSIPGVIYSALPNIMNFLPGPHKKVFSDCNKTFNFIRNNMDAHKKTLDSENPRDFIDCFLLKLKKEQGSSLLCIEDLVMSVFQLFLAGTESTTSAISYGLILLARFPHVQAKAQQEIDELVGANRALCMEDRMKLSYTSAVLHEIIRFQQGANETFPRMTTQDVNFRGHFIPQGTIVLPLWVSMHFDPLCWEDPEKFDPGHFLNEKGEFQKNNAYLPFSAGKRSCPGEGMADMEIFLLLTILLQHFTFELILDPEDINLETLFMDLRKNGKHRYLRAIKRDI</sequence>
<comment type="subcellular location">
    <subcellularLocation>
        <location evidence="2">Membrane</location>
    </subcellularLocation>
</comment>
<dbReference type="GO" id="GO:0020037">
    <property type="term" value="F:heme binding"/>
    <property type="evidence" value="ECO:0007669"/>
    <property type="project" value="InterPro"/>
</dbReference>
<evidence type="ECO:0000256" key="8">
    <source>
        <dbReference type="ARBA" id="ARBA00023033"/>
    </source>
</evidence>
<proteinExistence type="inferred from homology"/>
<dbReference type="InterPro" id="IPR017972">
    <property type="entry name" value="Cyt_P450_CS"/>
</dbReference>
<reference evidence="13" key="1">
    <citation type="submission" date="2025-08" db="UniProtKB">
        <authorList>
            <consortium name="RefSeq"/>
        </authorList>
    </citation>
    <scope>IDENTIFICATION</scope>
</reference>
<comment type="similarity">
    <text evidence="3 11">Belongs to the cytochrome P450 family.</text>
</comment>
<dbReference type="GO" id="GO:0016712">
    <property type="term" value="F:oxidoreductase activity, acting on paired donors, with incorporation or reduction of molecular oxygen, reduced flavin or flavoprotein as one donor, and incorporation of one atom of oxygen"/>
    <property type="evidence" value="ECO:0007669"/>
    <property type="project" value="TreeGrafter"/>
</dbReference>
<dbReference type="AlphaFoldDB" id="A0A6J1VN57"/>
<name>A0A6J1VN57_9SAUR</name>
<dbReference type="Pfam" id="PF00067">
    <property type="entry name" value="p450"/>
    <property type="match status" value="1"/>
</dbReference>
<dbReference type="PRINTS" id="PR00463">
    <property type="entry name" value="EP450I"/>
</dbReference>
<evidence type="ECO:0000256" key="10">
    <source>
        <dbReference type="PIRSR" id="PIRSR602401-1"/>
    </source>
</evidence>
<organism evidence="12 13">
    <name type="scientific">Notechis scutatus</name>
    <name type="common">mainland tiger snake</name>
    <dbReference type="NCBI Taxonomy" id="8663"/>
    <lineage>
        <taxon>Eukaryota</taxon>
        <taxon>Metazoa</taxon>
        <taxon>Chordata</taxon>
        <taxon>Craniata</taxon>
        <taxon>Vertebrata</taxon>
        <taxon>Euteleostomi</taxon>
        <taxon>Lepidosauria</taxon>
        <taxon>Squamata</taxon>
        <taxon>Bifurcata</taxon>
        <taxon>Unidentata</taxon>
        <taxon>Episquamata</taxon>
        <taxon>Toxicofera</taxon>
        <taxon>Serpentes</taxon>
        <taxon>Colubroidea</taxon>
        <taxon>Elapidae</taxon>
        <taxon>Hydrophiinae</taxon>
        <taxon>Notechis</taxon>
    </lineage>
</organism>
<evidence type="ECO:0000256" key="5">
    <source>
        <dbReference type="ARBA" id="ARBA00022723"/>
    </source>
</evidence>
<keyword evidence="7 10" id="KW-0408">Iron</keyword>
<dbReference type="GO" id="GO:0008392">
    <property type="term" value="F:arachidonate epoxygenase activity"/>
    <property type="evidence" value="ECO:0007669"/>
    <property type="project" value="TreeGrafter"/>
</dbReference>
<dbReference type="RefSeq" id="XP_026544425.1">
    <property type="nucleotide sequence ID" value="XM_026688640.1"/>
</dbReference>
<dbReference type="PANTHER" id="PTHR24300">
    <property type="entry name" value="CYTOCHROME P450 508A4-RELATED"/>
    <property type="match status" value="1"/>
</dbReference>
<evidence type="ECO:0000256" key="7">
    <source>
        <dbReference type="ARBA" id="ARBA00023004"/>
    </source>
</evidence>
<keyword evidence="6 11" id="KW-0560">Oxidoreductase</keyword>
<dbReference type="GO" id="GO:0006805">
    <property type="term" value="P:xenobiotic metabolic process"/>
    <property type="evidence" value="ECO:0007669"/>
    <property type="project" value="TreeGrafter"/>
</dbReference>
<keyword evidence="12" id="KW-1185">Reference proteome</keyword>
<dbReference type="PROSITE" id="PS00086">
    <property type="entry name" value="CYTOCHROME_P450"/>
    <property type="match status" value="1"/>
</dbReference>
<keyword evidence="5 10" id="KW-0479">Metal-binding</keyword>
<evidence type="ECO:0000256" key="6">
    <source>
        <dbReference type="ARBA" id="ARBA00023002"/>
    </source>
</evidence>
<dbReference type="Gene3D" id="1.10.630.10">
    <property type="entry name" value="Cytochrome P450"/>
    <property type="match status" value="1"/>
</dbReference>
<dbReference type="FunFam" id="1.10.630.10:FF:000004">
    <property type="entry name" value="cytochrome P450 2D15 isoform X1"/>
    <property type="match status" value="1"/>
</dbReference>
<dbReference type="InterPro" id="IPR002401">
    <property type="entry name" value="Cyt_P450_E_grp-I"/>
</dbReference>
<keyword evidence="4 10" id="KW-0349">Heme</keyword>
<gene>
    <name evidence="13" type="primary">LOC113426277</name>
</gene>
<evidence type="ECO:0000256" key="2">
    <source>
        <dbReference type="ARBA" id="ARBA00004370"/>
    </source>
</evidence>
<evidence type="ECO:0000313" key="12">
    <source>
        <dbReference type="Proteomes" id="UP000504612"/>
    </source>
</evidence>
<evidence type="ECO:0000256" key="11">
    <source>
        <dbReference type="RuleBase" id="RU000461"/>
    </source>
</evidence>
<comment type="cofactor">
    <cofactor evidence="1 10">
        <name>heme</name>
        <dbReference type="ChEBI" id="CHEBI:30413"/>
    </cofactor>
</comment>
<dbReference type="InterPro" id="IPR001128">
    <property type="entry name" value="Cyt_P450"/>
</dbReference>
<dbReference type="GeneID" id="113426277"/>
<evidence type="ECO:0000256" key="9">
    <source>
        <dbReference type="ARBA" id="ARBA00023136"/>
    </source>
</evidence>
<feature type="binding site" description="axial binding residue" evidence="10">
    <location>
        <position position="433"/>
    </location>
    <ligand>
        <name>heme</name>
        <dbReference type="ChEBI" id="CHEBI:30413"/>
    </ligand>
    <ligandPart>
        <name>Fe</name>
        <dbReference type="ChEBI" id="CHEBI:18248"/>
    </ligandPart>
</feature>
<dbReference type="GO" id="GO:0005506">
    <property type="term" value="F:iron ion binding"/>
    <property type="evidence" value="ECO:0007669"/>
    <property type="project" value="InterPro"/>
</dbReference>
<dbReference type="PANTHER" id="PTHR24300:SF389">
    <property type="entry name" value="CYTOCHROME P450 2C20"/>
    <property type="match status" value="1"/>
</dbReference>
<dbReference type="KEGG" id="nss:113426277"/>
<evidence type="ECO:0000256" key="4">
    <source>
        <dbReference type="ARBA" id="ARBA00022617"/>
    </source>
</evidence>
<dbReference type="PRINTS" id="PR00385">
    <property type="entry name" value="P450"/>
</dbReference>
<evidence type="ECO:0000313" key="13">
    <source>
        <dbReference type="RefSeq" id="XP_026544425.1"/>
    </source>
</evidence>
<dbReference type="Proteomes" id="UP000504612">
    <property type="component" value="Unplaced"/>
</dbReference>
<dbReference type="GO" id="GO:0019373">
    <property type="term" value="P:epoxygenase P450 pathway"/>
    <property type="evidence" value="ECO:0007669"/>
    <property type="project" value="TreeGrafter"/>
</dbReference>
<protein>
    <submittedName>
        <fullName evidence="13">Cytochrome P450 2C5-like</fullName>
    </submittedName>
</protein>
<dbReference type="GO" id="GO:0016020">
    <property type="term" value="C:membrane"/>
    <property type="evidence" value="ECO:0007669"/>
    <property type="project" value="UniProtKB-SubCell"/>
</dbReference>
<dbReference type="InterPro" id="IPR036396">
    <property type="entry name" value="Cyt_P450_sf"/>
</dbReference>
<dbReference type="InterPro" id="IPR050182">
    <property type="entry name" value="Cytochrome_P450_fam2"/>
</dbReference>